<feature type="transmembrane region" description="Helical" evidence="9">
    <location>
        <begin position="103"/>
        <end position="128"/>
    </location>
</feature>
<dbReference type="KEGG" id="spu:764432"/>
<organism evidence="11 12">
    <name type="scientific">Strongylocentrotus purpuratus</name>
    <name type="common">Purple sea urchin</name>
    <dbReference type="NCBI Taxonomy" id="7668"/>
    <lineage>
        <taxon>Eukaryota</taxon>
        <taxon>Metazoa</taxon>
        <taxon>Echinodermata</taxon>
        <taxon>Eleutherozoa</taxon>
        <taxon>Echinozoa</taxon>
        <taxon>Echinoidea</taxon>
        <taxon>Euechinoidea</taxon>
        <taxon>Echinacea</taxon>
        <taxon>Camarodonta</taxon>
        <taxon>Echinidea</taxon>
        <taxon>Strongylocentrotidae</taxon>
        <taxon>Strongylocentrotus</taxon>
    </lineage>
</organism>
<reference evidence="11" key="2">
    <citation type="submission" date="2021-01" db="UniProtKB">
        <authorList>
            <consortium name="EnsemblMetazoa"/>
        </authorList>
    </citation>
    <scope>IDENTIFICATION</scope>
</reference>
<dbReference type="PROSITE" id="PS50262">
    <property type="entry name" value="G_PROTEIN_RECEP_F1_2"/>
    <property type="match status" value="1"/>
</dbReference>
<dbReference type="CDD" id="cd00637">
    <property type="entry name" value="7tm_classA_rhodopsin-like"/>
    <property type="match status" value="1"/>
</dbReference>
<keyword evidence="12" id="KW-1185">Reference proteome</keyword>
<keyword evidence="7" id="KW-0807">Transducer</keyword>
<comment type="subcellular location">
    <subcellularLocation>
        <location evidence="1">Membrane</location>
        <topology evidence="1">Multi-pass membrane protein</topology>
    </subcellularLocation>
</comment>
<dbReference type="Proteomes" id="UP000007110">
    <property type="component" value="Unassembled WGS sequence"/>
</dbReference>
<proteinExistence type="predicted"/>
<dbReference type="GO" id="GO:0008528">
    <property type="term" value="F:G protein-coupled peptide receptor activity"/>
    <property type="evidence" value="ECO:0000318"/>
    <property type="project" value="GO_Central"/>
</dbReference>
<dbReference type="AlphaFoldDB" id="A0A7M7G0P8"/>
<dbReference type="GO" id="GO:0007218">
    <property type="term" value="P:neuropeptide signaling pathway"/>
    <property type="evidence" value="ECO:0000318"/>
    <property type="project" value="GO_Central"/>
</dbReference>
<evidence type="ECO:0000256" key="9">
    <source>
        <dbReference type="SAM" id="Phobius"/>
    </source>
</evidence>
<dbReference type="GO" id="GO:0005886">
    <property type="term" value="C:plasma membrane"/>
    <property type="evidence" value="ECO:0000318"/>
    <property type="project" value="GO_Central"/>
</dbReference>
<reference evidence="12" key="1">
    <citation type="submission" date="2015-02" db="EMBL/GenBank/DDBJ databases">
        <title>Genome sequencing for Strongylocentrotus purpuratus.</title>
        <authorList>
            <person name="Murali S."/>
            <person name="Liu Y."/>
            <person name="Vee V."/>
            <person name="English A."/>
            <person name="Wang M."/>
            <person name="Skinner E."/>
            <person name="Han Y."/>
            <person name="Muzny D.M."/>
            <person name="Worley K.C."/>
            <person name="Gibbs R.A."/>
        </authorList>
    </citation>
    <scope>NUCLEOTIDE SEQUENCE</scope>
</reference>
<dbReference type="Gene3D" id="1.20.1070.10">
    <property type="entry name" value="Rhodopsin 7-helix transmembrane proteins"/>
    <property type="match status" value="2"/>
</dbReference>
<keyword evidence="3 9" id="KW-1133">Transmembrane helix</keyword>
<evidence type="ECO:0000256" key="3">
    <source>
        <dbReference type="ARBA" id="ARBA00022989"/>
    </source>
</evidence>
<dbReference type="InterPro" id="IPR000276">
    <property type="entry name" value="GPCR_Rhodpsn"/>
</dbReference>
<evidence type="ECO:0000256" key="7">
    <source>
        <dbReference type="ARBA" id="ARBA00023224"/>
    </source>
</evidence>
<name>A0A7M7G0P8_STRPU</name>
<feature type="region of interest" description="Disordered" evidence="8">
    <location>
        <begin position="286"/>
        <end position="312"/>
    </location>
</feature>
<feature type="transmembrane region" description="Helical" evidence="9">
    <location>
        <begin position="148"/>
        <end position="176"/>
    </location>
</feature>
<dbReference type="OMA" id="NACEDEA"/>
<dbReference type="InParanoid" id="A0A7M7G0P8"/>
<dbReference type="PANTHER" id="PTHR24238">
    <property type="entry name" value="G-PROTEIN COUPLED RECEPTOR"/>
    <property type="match status" value="1"/>
</dbReference>
<evidence type="ECO:0000313" key="11">
    <source>
        <dbReference type="EnsemblMetazoa" id="XP_001200727"/>
    </source>
</evidence>
<evidence type="ECO:0000256" key="8">
    <source>
        <dbReference type="SAM" id="MobiDB-lite"/>
    </source>
</evidence>
<accession>A0A7M7G0P8</accession>
<feature type="domain" description="G-protein coupled receptors family 1 profile" evidence="10">
    <location>
        <begin position="9"/>
        <end position="378"/>
    </location>
</feature>
<evidence type="ECO:0000256" key="6">
    <source>
        <dbReference type="ARBA" id="ARBA00023170"/>
    </source>
</evidence>
<feature type="transmembrane region" description="Helical" evidence="9">
    <location>
        <begin position="28"/>
        <end position="53"/>
    </location>
</feature>
<dbReference type="PANTHER" id="PTHR24238:SF47">
    <property type="entry name" value="ECDYSTEROIDS_DOPAMINE RECEPTOR-RELATED"/>
    <property type="match status" value="1"/>
</dbReference>
<evidence type="ECO:0000313" key="12">
    <source>
        <dbReference type="Proteomes" id="UP000007110"/>
    </source>
</evidence>
<keyword evidence="4" id="KW-0297">G-protein coupled receptor</keyword>
<evidence type="ECO:0000256" key="1">
    <source>
        <dbReference type="ARBA" id="ARBA00004141"/>
    </source>
</evidence>
<keyword evidence="6" id="KW-0675">Receptor</keyword>
<dbReference type="OrthoDB" id="10011262at2759"/>
<sequence>MVLVLGLPGNAIIIQAYAWKKRKASTDILIMAQAIVDFIACLFTPVFIIRSGFPKLITTGLCRMSPLAEEAPAFMSLFLTTVISIDRYMAVCHPLRRRMTVRMTIVLVTLCVVVSIAFNIPLVVLSQVRFSDTVKRRLCDISLRKESYHVVVAATCSIYALFILSIMTTTVLYAFIYNFLRKRAKIHAGLVDNELPVATISSKNQNTCTPDHAFMPGAESKDFGGVTTTKTAVQQLHVAPDRCSNNKHLTSSPDSKVTDSHFMSPTIEPSQNNLIPLPLRQALHHQPTSSLKRSLSRRRGTNQPNVLKKKQEADYGRKTTRMLLIISIFFFLTWTPSMIIPIIPRSIISNGRDIPGFYTIINILIALKLTNHIVNFFV</sequence>
<dbReference type="SUPFAM" id="SSF81321">
    <property type="entry name" value="Family A G protein-coupled receptor-like"/>
    <property type="match status" value="1"/>
</dbReference>
<evidence type="ECO:0000256" key="5">
    <source>
        <dbReference type="ARBA" id="ARBA00023136"/>
    </source>
</evidence>
<feature type="transmembrane region" description="Helical" evidence="9">
    <location>
        <begin position="323"/>
        <end position="344"/>
    </location>
</feature>
<dbReference type="SMART" id="SM01381">
    <property type="entry name" value="7TM_GPCR_Srsx"/>
    <property type="match status" value="1"/>
</dbReference>
<evidence type="ECO:0000259" key="10">
    <source>
        <dbReference type="PROSITE" id="PS50262"/>
    </source>
</evidence>
<evidence type="ECO:0000256" key="4">
    <source>
        <dbReference type="ARBA" id="ARBA00023040"/>
    </source>
</evidence>
<dbReference type="EnsemblMetazoa" id="XM_001200727">
    <property type="protein sequence ID" value="XP_001200727"/>
    <property type="gene ID" value="LOC764432"/>
</dbReference>
<dbReference type="RefSeq" id="XP_001200727.2">
    <property type="nucleotide sequence ID" value="XM_001200727.2"/>
</dbReference>
<evidence type="ECO:0000256" key="2">
    <source>
        <dbReference type="ARBA" id="ARBA00022692"/>
    </source>
</evidence>
<dbReference type="PRINTS" id="PR00237">
    <property type="entry name" value="GPCRRHODOPSN"/>
</dbReference>
<dbReference type="GeneID" id="764432"/>
<feature type="transmembrane region" description="Helical" evidence="9">
    <location>
        <begin position="356"/>
        <end position="377"/>
    </location>
</feature>
<keyword evidence="5 9" id="KW-0472">Membrane</keyword>
<protein>
    <recommendedName>
        <fullName evidence="10">G-protein coupled receptors family 1 profile domain-containing protein</fullName>
    </recommendedName>
</protein>
<keyword evidence="2 9" id="KW-0812">Transmembrane</keyword>
<dbReference type="InterPro" id="IPR017452">
    <property type="entry name" value="GPCR_Rhodpsn_7TM"/>
</dbReference>
<dbReference type="Pfam" id="PF00001">
    <property type="entry name" value="7tm_1"/>
    <property type="match status" value="1"/>
</dbReference>